<proteinExistence type="predicted"/>
<name>A0AAN8FUM5_TRICO</name>
<dbReference type="Proteomes" id="UP001331761">
    <property type="component" value="Unassembled WGS sequence"/>
</dbReference>
<protein>
    <submittedName>
        <fullName evidence="1">Uncharacterized protein</fullName>
    </submittedName>
</protein>
<sequence length="384" mass="43781">MYSESDGTSTESVCSSISTIDTSLDVTDGSVLSDNPSRTSLWPVVDTSTISEIDFGSLSEGYGPPLLICFYNDPCGNNVSRIGDFYDVPLKEVVKALNAQSHYIRSNNLVVRFDSCREQDIEAFLPTLRRLLFRCVIGCDSSEWKRCALLMVDYKLAGKVVEVLVEFTERQVIVSESQLHFANDLQLVELNIGSVQLIKEQRQRCDIGKEANCVLEVLKIWLERCWRSLRCLRIFAFIRLDSELSSLLSNCTSLTHLSLARFTDIGHPLFTMIRSFEFNGCGMGYTEQDLSLAKNLVKYFPSVNTIAFREMCFDPMVKSVIRHLAQTGRQFDFYQIVSLQQFVTLVKAAFTVRPIKDDYVELVSERYGTRLFVYDNHRIFRTPV</sequence>
<dbReference type="EMBL" id="WIXE01003755">
    <property type="protein sequence ID" value="KAK5983664.1"/>
    <property type="molecule type" value="Genomic_DNA"/>
</dbReference>
<evidence type="ECO:0000313" key="2">
    <source>
        <dbReference type="Proteomes" id="UP001331761"/>
    </source>
</evidence>
<organism evidence="1 2">
    <name type="scientific">Trichostrongylus colubriformis</name>
    <name type="common">Black scour worm</name>
    <dbReference type="NCBI Taxonomy" id="6319"/>
    <lineage>
        <taxon>Eukaryota</taxon>
        <taxon>Metazoa</taxon>
        <taxon>Ecdysozoa</taxon>
        <taxon>Nematoda</taxon>
        <taxon>Chromadorea</taxon>
        <taxon>Rhabditida</taxon>
        <taxon>Rhabditina</taxon>
        <taxon>Rhabditomorpha</taxon>
        <taxon>Strongyloidea</taxon>
        <taxon>Trichostrongylidae</taxon>
        <taxon>Trichostrongylus</taxon>
    </lineage>
</organism>
<comment type="caution">
    <text evidence="1">The sequence shown here is derived from an EMBL/GenBank/DDBJ whole genome shotgun (WGS) entry which is preliminary data.</text>
</comment>
<gene>
    <name evidence="1" type="ORF">GCK32_010403</name>
</gene>
<keyword evidence="2" id="KW-1185">Reference proteome</keyword>
<evidence type="ECO:0000313" key="1">
    <source>
        <dbReference type="EMBL" id="KAK5983664.1"/>
    </source>
</evidence>
<reference evidence="1 2" key="1">
    <citation type="submission" date="2019-10" db="EMBL/GenBank/DDBJ databases">
        <title>Assembly and Annotation for the nematode Trichostrongylus colubriformis.</title>
        <authorList>
            <person name="Martin J."/>
        </authorList>
    </citation>
    <scope>NUCLEOTIDE SEQUENCE [LARGE SCALE GENOMIC DNA]</scope>
    <source>
        <strain evidence="1">G859</strain>
        <tissue evidence="1">Whole worm</tissue>
    </source>
</reference>
<accession>A0AAN8FUM5</accession>
<dbReference type="AlphaFoldDB" id="A0AAN8FUM5"/>